<proteinExistence type="predicted"/>
<protein>
    <submittedName>
        <fullName evidence="2">Uncharacterized protein</fullName>
    </submittedName>
</protein>
<evidence type="ECO:0000256" key="1">
    <source>
        <dbReference type="SAM" id="MobiDB-lite"/>
    </source>
</evidence>
<comment type="caution">
    <text evidence="2">The sequence shown here is derived from an EMBL/GenBank/DDBJ whole genome shotgun (WGS) entry which is preliminary data.</text>
</comment>
<gene>
    <name evidence="2" type="ORF">BDA99DRAFT_497390</name>
</gene>
<dbReference type="EMBL" id="JAIXMP010000004">
    <property type="protein sequence ID" value="KAI9274400.1"/>
    <property type="molecule type" value="Genomic_DNA"/>
</dbReference>
<dbReference type="AlphaFoldDB" id="A0AAD5K8C7"/>
<name>A0AAD5K8C7_9FUNG</name>
<feature type="region of interest" description="Disordered" evidence="1">
    <location>
        <begin position="180"/>
        <end position="215"/>
    </location>
</feature>
<keyword evidence="3" id="KW-1185">Reference proteome</keyword>
<reference evidence="2" key="2">
    <citation type="submission" date="2023-02" db="EMBL/GenBank/DDBJ databases">
        <authorList>
            <consortium name="DOE Joint Genome Institute"/>
            <person name="Mondo S.J."/>
            <person name="Chang Y."/>
            <person name="Wang Y."/>
            <person name="Ahrendt S."/>
            <person name="Andreopoulos W."/>
            <person name="Barry K."/>
            <person name="Beard J."/>
            <person name="Benny G.L."/>
            <person name="Blankenship S."/>
            <person name="Bonito G."/>
            <person name="Cuomo C."/>
            <person name="Desiro A."/>
            <person name="Gervers K.A."/>
            <person name="Hundley H."/>
            <person name="Kuo A."/>
            <person name="LaButti K."/>
            <person name="Lang B.F."/>
            <person name="Lipzen A."/>
            <person name="O'Donnell K."/>
            <person name="Pangilinan J."/>
            <person name="Reynolds N."/>
            <person name="Sandor L."/>
            <person name="Smith M.W."/>
            <person name="Tsang A."/>
            <person name="Grigoriev I.V."/>
            <person name="Stajich J.E."/>
            <person name="Spatafora J.W."/>
        </authorList>
    </citation>
    <scope>NUCLEOTIDE SEQUENCE</scope>
    <source>
        <strain evidence="2">RSA 2281</strain>
    </source>
</reference>
<accession>A0AAD5K8C7</accession>
<reference evidence="2" key="1">
    <citation type="journal article" date="2022" name="IScience">
        <title>Evolution of zygomycete secretomes and the origins of terrestrial fungal ecologies.</title>
        <authorList>
            <person name="Chang Y."/>
            <person name="Wang Y."/>
            <person name="Mondo S."/>
            <person name="Ahrendt S."/>
            <person name="Andreopoulos W."/>
            <person name="Barry K."/>
            <person name="Beard J."/>
            <person name="Benny G.L."/>
            <person name="Blankenship S."/>
            <person name="Bonito G."/>
            <person name="Cuomo C."/>
            <person name="Desiro A."/>
            <person name="Gervers K.A."/>
            <person name="Hundley H."/>
            <person name="Kuo A."/>
            <person name="LaButti K."/>
            <person name="Lang B.F."/>
            <person name="Lipzen A."/>
            <person name="O'Donnell K."/>
            <person name="Pangilinan J."/>
            <person name="Reynolds N."/>
            <person name="Sandor L."/>
            <person name="Smith M.E."/>
            <person name="Tsang A."/>
            <person name="Grigoriev I.V."/>
            <person name="Stajich J.E."/>
            <person name="Spatafora J.W."/>
        </authorList>
    </citation>
    <scope>NUCLEOTIDE SEQUENCE</scope>
    <source>
        <strain evidence="2">RSA 2281</strain>
    </source>
</reference>
<organism evidence="2 3">
    <name type="scientific">Phascolomyces articulosus</name>
    <dbReference type="NCBI Taxonomy" id="60185"/>
    <lineage>
        <taxon>Eukaryota</taxon>
        <taxon>Fungi</taxon>
        <taxon>Fungi incertae sedis</taxon>
        <taxon>Mucoromycota</taxon>
        <taxon>Mucoromycotina</taxon>
        <taxon>Mucoromycetes</taxon>
        <taxon>Mucorales</taxon>
        <taxon>Lichtheimiaceae</taxon>
        <taxon>Phascolomyces</taxon>
    </lineage>
</organism>
<evidence type="ECO:0000313" key="2">
    <source>
        <dbReference type="EMBL" id="KAI9274400.1"/>
    </source>
</evidence>
<evidence type="ECO:0000313" key="3">
    <source>
        <dbReference type="Proteomes" id="UP001209540"/>
    </source>
</evidence>
<dbReference type="Proteomes" id="UP001209540">
    <property type="component" value="Unassembled WGS sequence"/>
</dbReference>
<sequence>MVPIFESLSDNWKHIAPFLLNIFPPRINIRDGENHIADDSQSLLADYVGLYPSPAGKVFDILAVEMKPPKNVSSDQLRSDFVKTGKEMKDMLDTLIDNGVHDAIAVGFVIEGYKSRSYTMELVGEGVYLMVQRGNCELLRSPNDASRIPQLYEHFLQIRNLLLSIIHKIDNIPSTTHAIHQAWKRPSAPIPQRTNKKRNSTSDTTSSLPTIPFNE</sequence>